<dbReference type="CDD" id="cd05692">
    <property type="entry name" value="S1_RPS1_repeat_hs4"/>
    <property type="match status" value="1"/>
</dbReference>
<gene>
    <name evidence="2" type="ORF">KQI68_03565</name>
</gene>
<evidence type="ECO:0000313" key="3">
    <source>
        <dbReference type="Proteomes" id="UP000783742"/>
    </source>
</evidence>
<dbReference type="PANTHER" id="PTHR10724">
    <property type="entry name" value="30S RIBOSOMAL PROTEIN S1"/>
    <property type="match status" value="1"/>
</dbReference>
<dbReference type="EMBL" id="JAHLQO010000002">
    <property type="protein sequence ID" value="MBU5668913.1"/>
    <property type="molecule type" value="Genomic_DNA"/>
</dbReference>
<feature type="domain" description="S1 motif" evidence="1">
    <location>
        <begin position="6"/>
        <end position="74"/>
    </location>
</feature>
<reference evidence="2 3" key="1">
    <citation type="submission" date="2021-06" db="EMBL/GenBank/DDBJ databases">
        <authorList>
            <person name="Sun Q."/>
            <person name="Li D."/>
        </authorList>
    </citation>
    <scope>NUCLEOTIDE SEQUENCE [LARGE SCALE GENOMIC DNA]</scope>
    <source>
        <strain evidence="2 3">MSJ-1</strain>
    </source>
</reference>
<dbReference type="RefSeq" id="WP_216548752.1">
    <property type="nucleotide sequence ID" value="NZ_JAHLQO010000002.1"/>
</dbReference>
<sequence length="125" mass="13814">MDLSPGDILDGVVTKVAKFGAFVDLGEGKSGLVHISEIADTFVKNIESHVAVGDEVKVKVLSIDEKGKIALSMKDAMPKREEPKKEETVDSKFEDLLSKFMKESNTKLDEARARYNTKTGKRNSR</sequence>
<organism evidence="2 3">
    <name type="scientific">Peptoniphilus ovalis</name>
    <dbReference type="NCBI Taxonomy" id="2841503"/>
    <lineage>
        <taxon>Bacteria</taxon>
        <taxon>Bacillati</taxon>
        <taxon>Bacillota</taxon>
        <taxon>Tissierellia</taxon>
        <taxon>Tissierellales</taxon>
        <taxon>Peptoniphilaceae</taxon>
        <taxon>Peptoniphilus</taxon>
    </lineage>
</organism>
<dbReference type="SMART" id="SM00316">
    <property type="entry name" value="S1"/>
    <property type="match status" value="1"/>
</dbReference>
<keyword evidence="3" id="KW-1185">Reference proteome</keyword>
<protein>
    <submittedName>
        <fullName evidence="2">S1 RNA-binding domain-containing protein</fullName>
    </submittedName>
</protein>
<accession>A0ABS6FFU1</accession>
<dbReference type="InterPro" id="IPR003029">
    <property type="entry name" value="S1_domain"/>
</dbReference>
<name>A0ABS6FFU1_9FIRM</name>
<comment type="caution">
    <text evidence="2">The sequence shown here is derived from an EMBL/GenBank/DDBJ whole genome shotgun (WGS) entry which is preliminary data.</text>
</comment>
<dbReference type="Pfam" id="PF00575">
    <property type="entry name" value="S1"/>
    <property type="match status" value="1"/>
</dbReference>
<dbReference type="InterPro" id="IPR050437">
    <property type="entry name" value="Ribos_protein_bS1-like"/>
</dbReference>
<evidence type="ECO:0000313" key="2">
    <source>
        <dbReference type="EMBL" id="MBU5668913.1"/>
    </source>
</evidence>
<dbReference type="Proteomes" id="UP000783742">
    <property type="component" value="Unassembled WGS sequence"/>
</dbReference>
<evidence type="ECO:0000259" key="1">
    <source>
        <dbReference type="PROSITE" id="PS50126"/>
    </source>
</evidence>
<dbReference type="PROSITE" id="PS50126">
    <property type="entry name" value="S1"/>
    <property type="match status" value="1"/>
</dbReference>
<proteinExistence type="predicted"/>